<evidence type="ECO:0000256" key="2">
    <source>
        <dbReference type="ARBA" id="ARBA00008290"/>
    </source>
</evidence>
<dbReference type="Proteomes" id="UP000377798">
    <property type="component" value="Unassembled WGS sequence"/>
</dbReference>
<dbReference type="RefSeq" id="WP_131749909.1">
    <property type="nucleotide sequence ID" value="NZ_CAACYI010000001.1"/>
</dbReference>
<name>A0A8H2QSW4_9FIRM</name>
<organism evidence="11 12">
    <name type="scientific">Urinicoccus massiliensis</name>
    <dbReference type="NCBI Taxonomy" id="1723382"/>
    <lineage>
        <taxon>Bacteria</taxon>
        <taxon>Bacillati</taxon>
        <taxon>Bacillota</taxon>
        <taxon>Tissierellia</taxon>
        <taxon>Tissierellales</taxon>
        <taxon>Peptoniphilaceae</taxon>
        <taxon>Urinicoccus</taxon>
    </lineage>
</organism>
<keyword evidence="8 9" id="KW-0482">Metalloprotease</keyword>
<evidence type="ECO:0000313" key="12">
    <source>
        <dbReference type="Proteomes" id="UP000377798"/>
    </source>
</evidence>
<dbReference type="InterPro" id="IPR001948">
    <property type="entry name" value="Peptidase_M18"/>
</dbReference>
<keyword evidence="4 9" id="KW-0645">Protease</keyword>
<evidence type="ECO:0000256" key="1">
    <source>
        <dbReference type="ARBA" id="ARBA00001947"/>
    </source>
</evidence>
<dbReference type="GO" id="GO:0005737">
    <property type="term" value="C:cytoplasm"/>
    <property type="evidence" value="ECO:0007669"/>
    <property type="project" value="UniProtKB-ARBA"/>
</dbReference>
<dbReference type="InterPro" id="IPR023358">
    <property type="entry name" value="Peptidase_M18_dom2"/>
</dbReference>
<evidence type="ECO:0000313" key="11">
    <source>
        <dbReference type="EMBL" id="VFB17366.1"/>
    </source>
</evidence>
<keyword evidence="5 9" id="KW-0479">Metal-binding</keyword>
<dbReference type="PRINTS" id="PR00932">
    <property type="entry name" value="AMINO1PTASE"/>
</dbReference>
<gene>
    <name evidence="11" type="primary">apeB</name>
    <name evidence="11" type="ORF">NCTC13150_01959</name>
</gene>
<evidence type="ECO:0000256" key="4">
    <source>
        <dbReference type="ARBA" id="ARBA00022670"/>
    </source>
</evidence>
<dbReference type="AlphaFoldDB" id="A0A8H2QSW4"/>
<dbReference type="Gene3D" id="2.30.250.10">
    <property type="entry name" value="Aminopeptidase i, Domain 2"/>
    <property type="match status" value="1"/>
</dbReference>
<dbReference type="GO" id="GO:0004177">
    <property type="term" value="F:aminopeptidase activity"/>
    <property type="evidence" value="ECO:0007669"/>
    <property type="project" value="UniProtKB-KW"/>
</dbReference>
<evidence type="ECO:0000256" key="7">
    <source>
        <dbReference type="ARBA" id="ARBA00022833"/>
    </source>
</evidence>
<sequence length="421" mass="46891">MKNDLLEFIDQSPTPYQGVVEIEKRLKAQGYLACPLDQDFQCTEVGKFYAKSPGAIFAFELGRKKPWETGFALVASHLDSPCLRVKPNPHIKKKNYIQINTEVYGGPLLYTWFDKPLTLAGKVYYQEEGQVREKLVHSQKALTIIPSLAIHMNRGTNEKFAPNPQEDLLPIFVDLEENLQDPLFGFLEEELGIKSQDLLDFDLFVLPLEKSSSIGLKEELISAPRMDNLASAHASLQGLFQAKPGDKSKFLAFLNHEEIGSLTEEGASGNLSYEILERIVYALGGTKEEFYQALHKSFLLSADLAHAVHPAHLECADPSNQPLMGKGPVIKLAANRSYVSTGYTSAVIEALCRKHDIPYQKFVNASDRKGGSTLGPLMQHSLTIPGVDVGTPILAMHSNRELGAWVDQINYEKLFKVFLED</sequence>
<comment type="caution">
    <text evidence="11">The sequence shown here is derived from an EMBL/GenBank/DDBJ whole genome shotgun (WGS) entry which is preliminary data.</text>
</comment>
<evidence type="ECO:0000256" key="6">
    <source>
        <dbReference type="ARBA" id="ARBA00022801"/>
    </source>
</evidence>
<comment type="cofactor">
    <cofactor evidence="1 10">
        <name>Zn(2+)</name>
        <dbReference type="ChEBI" id="CHEBI:29105"/>
    </cofactor>
</comment>
<evidence type="ECO:0000256" key="5">
    <source>
        <dbReference type="ARBA" id="ARBA00022723"/>
    </source>
</evidence>
<comment type="similarity">
    <text evidence="2 9">Belongs to the peptidase M18 family.</text>
</comment>
<evidence type="ECO:0000256" key="10">
    <source>
        <dbReference type="RuleBase" id="RU004387"/>
    </source>
</evidence>
<dbReference type="NCBIfam" id="NF002759">
    <property type="entry name" value="PRK02813.1"/>
    <property type="match status" value="1"/>
</dbReference>
<keyword evidence="6 9" id="KW-0378">Hydrolase</keyword>
<protein>
    <recommendedName>
        <fullName evidence="10">M18 family aminopeptidase</fullName>
        <ecNumber evidence="10">3.4.11.-</ecNumber>
    </recommendedName>
</protein>
<dbReference type="EC" id="3.4.11.-" evidence="10"/>
<dbReference type="PANTHER" id="PTHR28570">
    <property type="entry name" value="ASPARTYL AMINOPEPTIDASE"/>
    <property type="match status" value="1"/>
</dbReference>
<dbReference type="GO" id="GO:0008237">
    <property type="term" value="F:metallopeptidase activity"/>
    <property type="evidence" value="ECO:0007669"/>
    <property type="project" value="UniProtKB-KW"/>
</dbReference>
<proteinExistence type="inferred from homology"/>
<evidence type="ECO:0000256" key="9">
    <source>
        <dbReference type="RuleBase" id="RU004386"/>
    </source>
</evidence>
<dbReference type="SUPFAM" id="SSF53187">
    <property type="entry name" value="Zn-dependent exopeptidases"/>
    <property type="match status" value="1"/>
</dbReference>
<dbReference type="PANTHER" id="PTHR28570:SF3">
    <property type="entry name" value="ASPARTYL AMINOPEPTIDASE"/>
    <property type="match status" value="1"/>
</dbReference>
<keyword evidence="3 9" id="KW-0031">Aminopeptidase</keyword>
<dbReference type="EMBL" id="CAACYI010000001">
    <property type="protein sequence ID" value="VFB17366.1"/>
    <property type="molecule type" value="Genomic_DNA"/>
</dbReference>
<keyword evidence="12" id="KW-1185">Reference proteome</keyword>
<accession>A0A8H2QSW4</accession>
<dbReference type="GO" id="GO:0008270">
    <property type="term" value="F:zinc ion binding"/>
    <property type="evidence" value="ECO:0007669"/>
    <property type="project" value="InterPro"/>
</dbReference>
<dbReference type="GO" id="GO:0006508">
    <property type="term" value="P:proteolysis"/>
    <property type="evidence" value="ECO:0007669"/>
    <property type="project" value="UniProtKB-KW"/>
</dbReference>
<dbReference type="SUPFAM" id="SSF101821">
    <property type="entry name" value="Aminopeptidase/glucanase lid domain"/>
    <property type="match status" value="1"/>
</dbReference>
<evidence type="ECO:0000256" key="3">
    <source>
        <dbReference type="ARBA" id="ARBA00022438"/>
    </source>
</evidence>
<reference evidence="11 12" key="1">
    <citation type="submission" date="2019-02" db="EMBL/GenBank/DDBJ databases">
        <authorList>
            <consortium name="Pathogen Informatics"/>
        </authorList>
    </citation>
    <scope>NUCLEOTIDE SEQUENCE [LARGE SCALE GENOMIC DNA]</scope>
    <source>
        <strain evidence="11 12">3012STDY7089603</strain>
    </source>
</reference>
<dbReference type="Pfam" id="PF02127">
    <property type="entry name" value="Peptidase_M18"/>
    <property type="match status" value="1"/>
</dbReference>
<evidence type="ECO:0000256" key="8">
    <source>
        <dbReference type="ARBA" id="ARBA00023049"/>
    </source>
</evidence>
<keyword evidence="7 9" id="KW-0862">Zinc</keyword>
<dbReference type="Gene3D" id="3.40.630.10">
    <property type="entry name" value="Zn peptidases"/>
    <property type="match status" value="1"/>
</dbReference>